<dbReference type="Proteomes" id="UP000294850">
    <property type="component" value="Unassembled WGS sequence"/>
</dbReference>
<dbReference type="Gene3D" id="2.60.120.10">
    <property type="entry name" value="Jelly Rolls"/>
    <property type="match status" value="1"/>
</dbReference>
<dbReference type="Pfam" id="PF05523">
    <property type="entry name" value="FdtA"/>
    <property type="match status" value="1"/>
</dbReference>
<dbReference type="EMBL" id="SMFL01000005">
    <property type="protein sequence ID" value="TDE14842.1"/>
    <property type="molecule type" value="Genomic_DNA"/>
</dbReference>
<reference evidence="2 3" key="1">
    <citation type="submission" date="2019-03" db="EMBL/GenBank/DDBJ databases">
        <title>Dyadobacter AR-3-6 sp. nov., isolated from arctic soil.</title>
        <authorList>
            <person name="Chaudhary D.K."/>
        </authorList>
    </citation>
    <scope>NUCLEOTIDE SEQUENCE [LARGE SCALE GENOMIC DNA]</scope>
    <source>
        <strain evidence="2 3">AR-3-6</strain>
    </source>
</reference>
<dbReference type="InterPro" id="IPR014710">
    <property type="entry name" value="RmlC-like_jellyroll"/>
</dbReference>
<dbReference type="SUPFAM" id="SSF51182">
    <property type="entry name" value="RmlC-like cupins"/>
    <property type="match status" value="1"/>
</dbReference>
<dbReference type="CDD" id="cd20292">
    <property type="entry name" value="cupin_QdtA-like"/>
    <property type="match status" value="1"/>
</dbReference>
<evidence type="ECO:0000313" key="2">
    <source>
        <dbReference type="EMBL" id="TDE14842.1"/>
    </source>
</evidence>
<dbReference type="RefSeq" id="WP_131959426.1">
    <property type="nucleotide sequence ID" value="NZ_SMFL01000005.1"/>
</dbReference>
<feature type="domain" description="Sugar 3,4-ketoisomerase QdtA cupin" evidence="1">
    <location>
        <begin position="5"/>
        <end position="118"/>
    </location>
</feature>
<dbReference type="InterPro" id="IPR008894">
    <property type="entry name" value="QdtA_cupin_dom"/>
</dbReference>
<keyword evidence="3" id="KW-1185">Reference proteome</keyword>
<comment type="caution">
    <text evidence="2">The sequence shown here is derived from an EMBL/GenBank/DDBJ whole genome shotgun (WGS) entry which is preliminary data.</text>
</comment>
<name>A0A4R5DKW3_9BACT</name>
<evidence type="ECO:0000259" key="1">
    <source>
        <dbReference type="Pfam" id="PF05523"/>
    </source>
</evidence>
<evidence type="ECO:0000313" key="3">
    <source>
        <dbReference type="Proteomes" id="UP000294850"/>
    </source>
</evidence>
<dbReference type="AlphaFoldDB" id="A0A4R5DKW3"/>
<proteinExistence type="predicted"/>
<dbReference type="InterPro" id="IPR011051">
    <property type="entry name" value="RmlC_Cupin_sf"/>
</dbReference>
<gene>
    <name evidence="2" type="ORF">E0F88_16820</name>
</gene>
<protein>
    <submittedName>
        <fullName evidence="2">WxcM-like domain-containing protein</fullName>
    </submittedName>
</protein>
<sequence>MAYQISLKTFTDARGNLTVIERVIPFAIKRIFYIYGVDDSVRGGHRHHKTVQAAVCVQGSCIISNNDGTKMETFALDSPDKCLVLNPNDWHQMFEFSPDAILMVFASEHFDADDYIYEPYPVTMQTMANTRELLSVEYA</sequence>
<dbReference type="OrthoDB" id="9795513at2"/>
<accession>A0A4R5DKW3</accession>
<organism evidence="2 3">
    <name type="scientific">Dyadobacter psychrotolerans</name>
    <dbReference type="NCBI Taxonomy" id="2541721"/>
    <lineage>
        <taxon>Bacteria</taxon>
        <taxon>Pseudomonadati</taxon>
        <taxon>Bacteroidota</taxon>
        <taxon>Cytophagia</taxon>
        <taxon>Cytophagales</taxon>
        <taxon>Spirosomataceae</taxon>
        <taxon>Dyadobacter</taxon>
    </lineage>
</organism>